<sequence length="54" mass="6130">MKAIVSVENLVSQFVLNFWTPIFVGIFLAIVFHALRPRNKAPFDAAAKMPLRED</sequence>
<dbReference type="Pfam" id="PF05545">
    <property type="entry name" value="FixQ"/>
    <property type="match status" value="1"/>
</dbReference>
<organism evidence="2 3">
    <name type="scientific">Bradyrhizobium xenonodulans</name>
    <dbReference type="NCBI Taxonomy" id="2736875"/>
    <lineage>
        <taxon>Bacteria</taxon>
        <taxon>Pseudomonadati</taxon>
        <taxon>Pseudomonadota</taxon>
        <taxon>Alphaproteobacteria</taxon>
        <taxon>Hyphomicrobiales</taxon>
        <taxon>Nitrobacteraceae</taxon>
        <taxon>Bradyrhizobium</taxon>
    </lineage>
</organism>
<evidence type="ECO:0000313" key="3">
    <source>
        <dbReference type="Proteomes" id="UP001179614"/>
    </source>
</evidence>
<name>A0ABY7MI29_9BRAD</name>
<feature type="transmembrane region" description="Helical" evidence="1">
    <location>
        <begin position="16"/>
        <end position="35"/>
    </location>
</feature>
<accession>A0ABY7MI29</accession>
<protein>
    <submittedName>
        <fullName evidence="2">Cbb3-type cytochrome c oxidase subunit 3</fullName>
    </submittedName>
</protein>
<evidence type="ECO:0000256" key="1">
    <source>
        <dbReference type="SAM" id="Phobius"/>
    </source>
</evidence>
<keyword evidence="1" id="KW-1133">Transmembrane helix</keyword>
<reference evidence="2" key="1">
    <citation type="submission" date="2021-12" db="EMBL/GenBank/DDBJ databases">
        <title>Bradyrhizobium xenonodulans sp. nov.</title>
        <authorList>
            <person name="Claassens R."/>
            <person name="Venter S.N."/>
            <person name="Beukes C.W."/>
            <person name="Stepkowski T."/>
            <person name="Steenkamp E.T."/>
        </authorList>
    </citation>
    <scope>NUCLEOTIDE SEQUENCE</scope>
    <source>
        <strain evidence="2">14AB</strain>
    </source>
</reference>
<evidence type="ECO:0000313" key="2">
    <source>
        <dbReference type="EMBL" id="WBL78080.1"/>
    </source>
</evidence>
<dbReference type="Proteomes" id="UP001179614">
    <property type="component" value="Chromosome"/>
</dbReference>
<gene>
    <name evidence="2" type="ORF">I3J27_34885</name>
</gene>
<keyword evidence="1" id="KW-0812">Transmembrane</keyword>
<keyword evidence="1" id="KW-0472">Membrane</keyword>
<keyword evidence="3" id="KW-1185">Reference proteome</keyword>
<dbReference type="EMBL" id="CP089391">
    <property type="protein sequence ID" value="WBL78080.1"/>
    <property type="molecule type" value="Genomic_DNA"/>
</dbReference>
<proteinExistence type="predicted"/>
<dbReference type="InterPro" id="IPR008621">
    <property type="entry name" value="Cbb3-typ_cyt_oxidase_comp"/>
</dbReference>
<dbReference type="RefSeq" id="WP_270163362.1">
    <property type="nucleotide sequence ID" value="NZ_CP089391.1"/>
</dbReference>